<keyword evidence="3" id="KW-1185">Reference proteome</keyword>
<organism evidence="2 3">
    <name type="scientific">Actinomycetospora corticicola</name>
    <dbReference type="NCBI Taxonomy" id="663602"/>
    <lineage>
        <taxon>Bacteria</taxon>
        <taxon>Bacillati</taxon>
        <taxon>Actinomycetota</taxon>
        <taxon>Actinomycetes</taxon>
        <taxon>Pseudonocardiales</taxon>
        <taxon>Pseudonocardiaceae</taxon>
        <taxon>Actinomycetospora</taxon>
    </lineage>
</organism>
<sequence>MDLLPLAFVVLVLLFVLVPFRRRIGGAGGGAEKGVVGALWVIAAVVLALVIANR</sequence>
<feature type="transmembrane region" description="Helical" evidence="1">
    <location>
        <begin position="33"/>
        <end position="52"/>
    </location>
</feature>
<gene>
    <name evidence="2" type="ORF">BJ983_003235</name>
</gene>
<dbReference type="AlphaFoldDB" id="A0A7Y9J6D9"/>
<comment type="caution">
    <text evidence="2">The sequence shown here is derived from an EMBL/GenBank/DDBJ whole genome shotgun (WGS) entry which is preliminary data.</text>
</comment>
<keyword evidence="1" id="KW-0472">Membrane</keyword>
<dbReference type="Proteomes" id="UP000535890">
    <property type="component" value="Unassembled WGS sequence"/>
</dbReference>
<name>A0A7Y9J6D9_9PSEU</name>
<accession>A0A7Y9J6D9</accession>
<dbReference type="EMBL" id="JACCBN010000001">
    <property type="protein sequence ID" value="NYD37133.1"/>
    <property type="molecule type" value="Genomic_DNA"/>
</dbReference>
<proteinExistence type="predicted"/>
<evidence type="ECO:0000313" key="2">
    <source>
        <dbReference type="EMBL" id="NYD37133.1"/>
    </source>
</evidence>
<keyword evidence="1" id="KW-1133">Transmembrane helix</keyword>
<protein>
    <submittedName>
        <fullName evidence="2">Uncharacterized protein</fullName>
    </submittedName>
</protein>
<evidence type="ECO:0000256" key="1">
    <source>
        <dbReference type="SAM" id="Phobius"/>
    </source>
</evidence>
<dbReference type="RefSeq" id="WP_179794717.1">
    <property type="nucleotide sequence ID" value="NZ_BAABHP010000014.1"/>
</dbReference>
<evidence type="ECO:0000313" key="3">
    <source>
        <dbReference type="Proteomes" id="UP000535890"/>
    </source>
</evidence>
<reference evidence="2 3" key="1">
    <citation type="submission" date="2020-07" db="EMBL/GenBank/DDBJ databases">
        <title>Sequencing the genomes of 1000 actinobacteria strains.</title>
        <authorList>
            <person name="Klenk H.-P."/>
        </authorList>
    </citation>
    <scope>NUCLEOTIDE SEQUENCE [LARGE SCALE GENOMIC DNA]</scope>
    <source>
        <strain evidence="2 3">DSM 45772</strain>
    </source>
</reference>
<keyword evidence="1" id="KW-0812">Transmembrane</keyword>